<gene>
    <name evidence="5" type="ORF">GCM10007160_27830</name>
</gene>
<dbReference type="InterPro" id="IPR036651">
    <property type="entry name" value="Gln_synt_N_sf"/>
</dbReference>
<dbReference type="SUPFAM" id="SSF54368">
    <property type="entry name" value="Glutamine synthetase, N-terminal domain"/>
    <property type="match status" value="1"/>
</dbReference>
<keyword evidence="6" id="KW-1185">Reference proteome</keyword>
<feature type="domain" description="GS catalytic" evidence="4">
    <location>
        <begin position="132"/>
        <end position="458"/>
    </location>
</feature>
<evidence type="ECO:0000313" key="5">
    <source>
        <dbReference type="EMBL" id="GGX98640.1"/>
    </source>
</evidence>
<organism evidence="5 6">
    <name type="scientific">Litchfieldella qijiaojingensis</name>
    <dbReference type="NCBI Taxonomy" id="980347"/>
    <lineage>
        <taxon>Bacteria</taxon>
        <taxon>Pseudomonadati</taxon>
        <taxon>Pseudomonadota</taxon>
        <taxon>Gammaproteobacteria</taxon>
        <taxon>Oceanospirillales</taxon>
        <taxon>Halomonadaceae</taxon>
        <taxon>Litchfieldella</taxon>
    </lineage>
</organism>
<comment type="similarity">
    <text evidence="2 3">Belongs to the glutamine synthetase family.</text>
</comment>
<dbReference type="Proteomes" id="UP000653056">
    <property type="component" value="Unassembled WGS sequence"/>
</dbReference>
<accession>A0ABQ2Z074</accession>
<dbReference type="InterPro" id="IPR014746">
    <property type="entry name" value="Gln_synth/guanido_kin_cat_dom"/>
</dbReference>
<protein>
    <submittedName>
        <fullName evidence="5">Glutamine synthetase</fullName>
    </submittedName>
</protein>
<evidence type="ECO:0000256" key="2">
    <source>
        <dbReference type="PROSITE-ProRule" id="PRU01331"/>
    </source>
</evidence>
<dbReference type="Pfam" id="PF00120">
    <property type="entry name" value="Gln-synt_C"/>
    <property type="match status" value="1"/>
</dbReference>
<dbReference type="PANTHER" id="PTHR43785:SF12">
    <property type="entry name" value="TYPE-1 GLUTAMINE SYNTHETASE 2"/>
    <property type="match status" value="1"/>
</dbReference>
<comment type="caution">
    <text evidence="5">The sequence shown here is derived from an EMBL/GenBank/DDBJ whole genome shotgun (WGS) entry which is preliminary data.</text>
</comment>
<evidence type="ECO:0000256" key="1">
    <source>
        <dbReference type="ARBA" id="ARBA00022598"/>
    </source>
</evidence>
<keyword evidence="1" id="KW-0436">Ligase</keyword>
<dbReference type="Gene3D" id="3.30.590.10">
    <property type="entry name" value="Glutamine synthetase/guanido kinase, catalytic domain"/>
    <property type="match status" value="1"/>
</dbReference>
<dbReference type="SUPFAM" id="SSF55931">
    <property type="entry name" value="Glutamine synthetase/guanido kinase"/>
    <property type="match status" value="1"/>
</dbReference>
<dbReference type="RefSeq" id="WP_189470203.1">
    <property type="nucleotide sequence ID" value="NZ_BMXS01000014.1"/>
</dbReference>
<dbReference type="PANTHER" id="PTHR43785">
    <property type="entry name" value="GAMMA-GLUTAMYLPUTRESCINE SYNTHETASE"/>
    <property type="match status" value="1"/>
</dbReference>
<sequence>MTALNFHIEQNMDDVKVQEIKSRIRETGVKYIYYQVVTLGGKVLAKVVPATQLERNLAKGIQFHRTAISDMQSNRFGELMGGGTEAAEFTAMPDLDTFRVLPWDSSVGMFFCRVYEPGHRPEVGGHPLPTDPRGLLIRAHEEFIGRQGMRLKSGCEPEMSWLGDSMKINPRPGASPAYQLSNLELMRPIYQKVIDYASQMGFEMIEGDYEDPYQLELNWMFDSCELTADRLVLYRQICRQVAKEFGVTASFMPKPYTGGMGNGCHHNVSLWRDDVNAFAEDGRTDLHLSDIARYSLGGMLKHTPGAMLIMASTVNSYKRFWDVGQFAPSQVNWGMDNKTCSVRLSAIGRLEYKLPDASVNPYLSHVALLAAIENGIEHKLDPGKAIGTSSYSRDIDASVRIPLTLGEAVQAFESNPVIKGAFPEAMSSLYAELKADEWARYCAAVTDWESDMYKEYLP</sequence>
<name>A0ABQ2Z074_9GAMM</name>
<evidence type="ECO:0000313" key="6">
    <source>
        <dbReference type="Proteomes" id="UP000653056"/>
    </source>
</evidence>
<dbReference type="InterPro" id="IPR008146">
    <property type="entry name" value="Gln_synth_cat_dom"/>
</dbReference>
<proteinExistence type="inferred from homology"/>
<dbReference type="EMBL" id="BMXS01000014">
    <property type="protein sequence ID" value="GGX98640.1"/>
    <property type="molecule type" value="Genomic_DNA"/>
</dbReference>
<dbReference type="SMART" id="SM01230">
    <property type="entry name" value="Gln-synt_C"/>
    <property type="match status" value="1"/>
</dbReference>
<evidence type="ECO:0000256" key="3">
    <source>
        <dbReference type="RuleBase" id="RU000384"/>
    </source>
</evidence>
<dbReference type="Gene3D" id="3.10.20.70">
    <property type="entry name" value="Glutamine synthetase, N-terminal domain"/>
    <property type="match status" value="1"/>
</dbReference>
<dbReference type="PROSITE" id="PS51987">
    <property type="entry name" value="GS_CATALYTIC"/>
    <property type="match status" value="1"/>
</dbReference>
<reference evidence="6" key="1">
    <citation type="journal article" date="2019" name="Int. J. Syst. Evol. Microbiol.">
        <title>The Global Catalogue of Microorganisms (GCM) 10K type strain sequencing project: providing services to taxonomists for standard genome sequencing and annotation.</title>
        <authorList>
            <consortium name="The Broad Institute Genomics Platform"/>
            <consortium name="The Broad Institute Genome Sequencing Center for Infectious Disease"/>
            <person name="Wu L."/>
            <person name="Ma J."/>
        </authorList>
    </citation>
    <scope>NUCLEOTIDE SEQUENCE [LARGE SCALE GENOMIC DNA]</scope>
    <source>
        <strain evidence="6">KCTC 22228</strain>
    </source>
</reference>
<evidence type="ECO:0000259" key="4">
    <source>
        <dbReference type="PROSITE" id="PS51987"/>
    </source>
</evidence>